<dbReference type="AlphaFoldDB" id="A0A1H5PGI5"/>
<evidence type="ECO:0000313" key="1">
    <source>
        <dbReference type="EMBL" id="SEF12915.1"/>
    </source>
</evidence>
<name>A0A1H5PGI5_9MICC</name>
<gene>
    <name evidence="1" type="ORF">SAMN04489740_4306</name>
</gene>
<reference evidence="1 2" key="1">
    <citation type="submission" date="2016-10" db="EMBL/GenBank/DDBJ databases">
        <authorList>
            <person name="de Groot N.N."/>
        </authorList>
    </citation>
    <scope>NUCLEOTIDE SEQUENCE [LARGE SCALE GENOMIC DNA]</scope>
    <source>
        <strain evidence="1 2">DSM 22274</strain>
    </source>
</reference>
<evidence type="ECO:0000313" key="2">
    <source>
        <dbReference type="Proteomes" id="UP000182725"/>
    </source>
</evidence>
<proteinExistence type="predicted"/>
<sequence length="98" mass="10448">MVYDASAKAVRVSTLGTNKDLWHPYSNVAAPFTAGDVLRARYEKGVVTVYRNAALVATVPLSAVDAQFFAGKTGQVGIWSLLAAQTALDDFRGATVTR</sequence>
<protein>
    <submittedName>
        <fullName evidence="1">Uncharacterized protein</fullName>
    </submittedName>
</protein>
<dbReference type="Proteomes" id="UP000182725">
    <property type="component" value="Unassembled WGS sequence"/>
</dbReference>
<dbReference type="EMBL" id="FNTV01000002">
    <property type="protein sequence ID" value="SEF12915.1"/>
    <property type="molecule type" value="Genomic_DNA"/>
</dbReference>
<organism evidence="1 2">
    <name type="scientific">Arthrobacter alpinus</name>
    <dbReference type="NCBI Taxonomy" id="656366"/>
    <lineage>
        <taxon>Bacteria</taxon>
        <taxon>Bacillati</taxon>
        <taxon>Actinomycetota</taxon>
        <taxon>Actinomycetes</taxon>
        <taxon>Micrococcales</taxon>
        <taxon>Micrococcaceae</taxon>
        <taxon>Arthrobacter</taxon>
    </lineage>
</organism>
<accession>A0A1H5PGI5</accession>
<dbReference type="RefSeq" id="WP_074713782.1">
    <property type="nucleotide sequence ID" value="NZ_FNTV01000002.1"/>
</dbReference>